<dbReference type="SUPFAM" id="SSF51735">
    <property type="entry name" value="NAD(P)-binding Rossmann-fold domains"/>
    <property type="match status" value="1"/>
</dbReference>
<comment type="function">
    <text evidence="6">Catalyzes the reduction of dTDP-6-deoxy-L-lyxo-4-hexulose to yield dTDP-L-rhamnose.</text>
</comment>
<sequence length="299" mass="33078">MPKFLILGKNGQVGWELQRSLALKGEVLGLGREDEGGDLYRPEEVASKIIAYHPDIVFNAAAYTAVDKAESEQDKAFAVNSTAVREIAQACQQIGAILVHYSTDYVFDGSGNSPRDEKAPTKPLNVYGQSKLAGEDEILRYCPQSFIFRASWVYGVHGKNFIKTILRLAQTKETLKVVSDQIGAPTSAEFIADISAELALRALNEKNKLFGICNLVPNGTTSWCDFAKWIVSQTQSLGIDQALKPQNIHPIPSTEYPTPAVRPLNSRLDNNKLRSQFNEGCIHDWSVYAKRILIEVIGH</sequence>
<dbReference type="Gene3D" id="3.90.25.10">
    <property type="entry name" value="UDP-galactose 4-epimerase, domain 1"/>
    <property type="match status" value="1"/>
</dbReference>
<dbReference type="EMBL" id="JACJKX010000019">
    <property type="protein sequence ID" value="MBM6929298.1"/>
    <property type="molecule type" value="Genomic_DNA"/>
</dbReference>
<evidence type="ECO:0000256" key="2">
    <source>
        <dbReference type="ARBA" id="ARBA00010944"/>
    </source>
</evidence>
<protein>
    <recommendedName>
        <fullName evidence="4 6">dTDP-4-dehydrorhamnose reductase</fullName>
        <ecNumber evidence="3 6">1.1.1.133</ecNumber>
    </recommendedName>
</protein>
<reference evidence="8 9" key="1">
    <citation type="journal article" date="2021" name="Sci. Rep.">
        <title>The distribution of antibiotic resistance genes in chicken gut microbiota commensals.</title>
        <authorList>
            <person name="Juricova H."/>
            <person name="Matiasovicova J."/>
            <person name="Kubasova T."/>
            <person name="Cejkova D."/>
            <person name="Rychlik I."/>
        </authorList>
    </citation>
    <scope>NUCLEOTIDE SEQUENCE [LARGE SCALE GENOMIC DNA]</scope>
    <source>
        <strain evidence="8 9">An562</strain>
    </source>
</reference>
<proteinExistence type="inferred from homology"/>
<dbReference type="InterPro" id="IPR029903">
    <property type="entry name" value="RmlD-like-bd"/>
</dbReference>
<dbReference type="NCBIfam" id="TIGR01214">
    <property type="entry name" value="rmlD"/>
    <property type="match status" value="1"/>
</dbReference>
<evidence type="ECO:0000313" key="9">
    <source>
        <dbReference type="Proteomes" id="UP000777002"/>
    </source>
</evidence>
<dbReference type="NCBIfam" id="NF007440">
    <property type="entry name" value="PRK09987.1"/>
    <property type="match status" value="1"/>
</dbReference>
<comment type="similarity">
    <text evidence="2 6">Belongs to the dTDP-4-dehydrorhamnose reductase family.</text>
</comment>
<dbReference type="Pfam" id="PF04321">
    <property type="entry name" value="RmlD_sub_bind"/>
    <property type="match status" value="1"/>
</dbReference>
<comment type="caution">
    <text evidence="8">The sequence shown here is derived from an EMBL/GenBank/DDBJ whole genome shotgun (WGS) entry which is preliminary data.</text>
</comment>
<dbReference type="InterPro" id="IPR036291">
    <property type="entry name" value="NAD(P)-bd_dom_sf"/>
</dbReference>
<evidence type="ECO:0000256" key="5">
    <source>
        <dbReference type="ARBA" id="ARBA00048200"/>
    </source>
</evidence>
<accession>A0ABS2GWR4</accession>
<dbReference type="PANTHER" id="PTHR10491">
    <property type="entry name" value="DTDP-4-DEHYDRORHAMNOSE REDUCTASE"/>
    <property type="match status" value="1"/>
</dbReference>
<name>A0ABS2GWR4_9BURK</name>
<dbReference type="GO" id="GO:0008831">
    <property type="term" value="F:dTDP-4-dehydrorhamnose reductase activity"/>
    <property type="evidence" value="ECO:0007669"/>
    <property type="project" value="UniProtKB-EC"/>
</dbReference>
<comment type="pathway">
    <text evidence="1 6">Carbohydrate biosynthesis; dTDP-L-rhamnose biosynthesis.</text>
</comment>
<evidence type="ECO:0000313" key="8">
    <source>
        <dbReference type="EMBL" id="MBM6929298.1"/>
    </source>
</evidence>
<evidence type="ECO:0000256" key="3">
    <source>
        <dbReference type="ARBA" id="ARBA00012929"/>
    </source>
</evidence>
<dbReference type="InterPro" id="IPR005913">
    <property type="entry name" value="dTDP_dehydrorham_reduct"/>
</dbReference>
<dbReference type="EC" id="1.1.1.133" evidence="3 6"/>
<evidence type="ECO:0000259" key="7">
    <source>
        <dbReference type="Pfam" id="PF04321"/>
    </source>
</evidence>
<keyword evidence="9" id="KW-1185">Reference proteome</keyword>
<comment type="cofactor">
    <cofactor evidence="6">
        <name>Mg(2+)</name>
        <dbReference type="ChEBI" id="CHEBI:18420"/>
    </cofactor>
    <text evidence="6">Binds 1 Mg(2+) ion per monomer.</text>
</comment>
<comment type="catalytic activity">
    <reaction evidence="5 6">
        <text>dTDP-beta-L-rhamnose + NADP(+) = dTDP-4-dehydro-beta-L-rhamnose + NADPH + H(+)</text>
        <dbReference type="Rhea" id="RHEA:21796"/>
        <dbReference type="ChEBI" id="CHEBI:15378"/>
        <dbReference type="ChEBI" id="CHEBI:57510"/>
        <dbReference type="ChEBI" id="CHEBI:57783"/>
        <dbReference type="ChEBI" id="CHEBI:58349"/>
        <dbReference type="ChEBI" id="CHEBI:62830"/>
        <dbReference type="EC" id="1.1.1.133"/>
    </reaction>
</comment>
<gene>
    <name evidence="8" type="primary">rfbD</name>
    <name evidence="8" type="ORF">H5985_08470</name>
</gene>
<dbReference type="CDD" id="cd05254">
    <property type="entry name" value="dTDP_HR_like_SDR_e"/>
    <property type="match status" value="1"/>
</dbReference>
<evidence type="ECO:0000256" key="6">
    <source>
        <dbReference type="RuleBase" id="RU364082"/>
    </source>
</evidence>
<dbReference type="RefSeq" id="WP_205050885.1">
    <property type="nucleotide sequence ID" value="NZ_JACJKX010000019.1"/>
</dbReference>
<evidence type="ECO:0000256" key="4">
    <source>
        <dbReference type="ARBA" id="ARBA00017099"/>
    </source>
</evidence>
<keyword evidence="6" id="KW-0521">NADP</keyword>
<feature type="domain" description="RmlD-like substrate binding" evidence="7">
    <location>
        <begin position="3"/>
        <end position="279"/>
    </location>
</feature>
<organism evidence="8 9">
    <name type="scientific">Parasutterella secunda</name>
    <dbReference type="NCBI Taxonomy" id="626947"/>
    <lineage>
        <taxon>Bacteria</taxon>
        <taxon>Pseudomonadati</taxon>
        <taxon>Pseudomonadota</taxon>
        <taxon>Betaproteobacteria</taxon>
        <taxon>Burkholderiales</taxon>
        <taxon>Sutterellaceae</taxon>
        <taxon>Parasutterella</taxon>
    </lineage>
</organism>
<dbReference type="Proteomes" id="UP000777002">
    <property type="component" value="Unassembled WGS sequence"/>
</dbReference>
<dbReference type="Gene3D" id="3.40.50.720">
    <property type="entry name" value="NAD(P)-binding Rossmann-like Domain"/>
    <property type="match status" value="1"/>
</dbReference>
<keyword evidence="6 8" id="KW-0560">Oxidoreductase</keyword>
<dbReference type="PANTHER" id="PTHR10491:SF4">
    <property type="entry name" value="METHIONINE ADENOSYLTRANSFERASE 2 SUBUNIT BETA"/>
    <property type="match status" value="1"/>
</dbReference>
<evidence type="ECO:0000256" key="1">
    <source>
        <dbReference type="ARBA" id="ARBA00004781"/>
    </source>
</evidence>